<dbReference type="Proteomes" id="UP000292424">
    <property type="component" value="Chromosome"/>
</dbReference>
<keyword evidence="3 7" id="KW-0812">Transmembrane</keyword>
<dbReference type="GO" id="GO:0004252">
    <property type="term" value="F:serine-type endopeptidase activity"/>
    <property type="evidence" value="ECO:0007669"/>
    <property type="project" value="InterPro"/>
</dbReference>
<feature type="transmembrane region" description="Helical" evidence="7">
    <location>
        <begin position="139"/>
        <end position="163"/>
    </location>
</feature>
<feature type="transmembrane region" description="Helical" evidence="7">
    <location>
        <begin position="86"/>
        <end position="105"/>
    </location>
</feature>
<evidence type="ECO:0000256" key="1">
    <source>
        <dbReference type="ARBA" id="ARBA00004141"/>
    </source>
</evidence>
<keyword evidence="9" id="KW-0645">Protease</keyword>
<comment type="subcellular location">
    <subcellularLocation>
        <location evidence="1">Membrane</location>
        <topology evidence="1">Multi-pass membrane protein</topology>
    </subcellularLocation>
</comment>
<dbReference type="InterPro" id="IPR035952">
    <property type="entry name" value="Rhomboid-like_sf"/>
</dbReference>
<evidence type="ECO:0000313" key="9">
    <source>
        <dbReference type="EMBL" id="QES89340.1"/>
    </source>
</evidence>
<dbReference type="Gene3D" id="1.20.1540.10">
    <property type="entry name" value="Rhomboid-like"/>
    <property type="match status" value="1"/>
</dbReference>
<evidence type="ECO:0000256" key="7">
    <source>
        <dbReference type="SAM" id="Phobius"/>
    </source>
</evidence>
<evidence type="ECO:0000256" key="4">
    <source>
        <dbReference type="ARBA" id="ARBA00022801"/>
    </source>
</evidence>
<accession>A0A5P2G6D0</accession>
<evidence type="ECO:0000256" key="2">
    <source>
        <dbReference type="ARBA" id="ARBA00009045"/>
    </source>
</evidence>
<feature type="transmembrane region" description="Helical" evidence="7">
    <location>
        <begin position="111"/>
        <end position="132"/>
    </location>
</feature>
<dbReference type="GO" id="GO:0006508">
    <property type="term" value="P:proteolysis"/>
    <property type="evidence" value="ECO:0007669"/>
    <property type="project" value="UniProtKB-KW"/>
</dbReference>
<sequence>MNITLIIVIFTAIISIYALQKEEIMDKLIFSPTAISQQNQWYRFVSSGFIHADLGHLFFNMYSFYSFGAYVEEEFDTLFGPSIGKILYIVLYITAIIISSIPSFIKNKDNYYYRSLGASGAVSAIVFAFIMVSPTSKMGLMFIPIGIPSYIFGLLFLVVSSILDKRGGGNINHSAHIFGAIYGALFITTLGTLLGHINIFYLFISQIAGY</sequence>
<evidence type="ECO:0000256" key="6">
    <source>
        <dbReference type="ARBA" id="ARBA00023136"/>
    </source>
</evidence>
<evidence type="ECO:0000259" key="8">
    <source>
        <dbReference type="Pfam" id="PF01694"/>
    </source>
</evidence>
<keyword evidence="5 7" id="KW-1133">Transmembrane helix</keyword>
<comment type="similarity">
    <text evidence="2">Belongs to the peptidase S54 family.</text>
</comment>
<dbReference type="OrthoDB" id="9807874at2"/>
<dbReference type="Pfam" id="PF01694">
    <property type="entry name" value="Rhomboid"/>
    <property type="match status" value="1"/>
</dbReference>
<dbReference type="GO" id="GO:0016020">
    <property type="term" value="C:membrane"/>
    <property type="evidence" value="ECO:0007669"/>
    <property type="project" value="UniProtKB-SubCell"/>
</dbReference>
<dbReference type="EMBL" id="CP044016">
    <property type="protein sequence ID" value="QES89340.1"/>
    <property type="molecule type" value="Genomic_DNA"/>
</dbReference>
<keyword evidence="4" id="KW-0378">Hydrolase</keyword>
<dbReference type="SUPFAM" id="SSF144091">
    <property type="entry name" value="Rhomboid-like"/>
    <property type="match status" value="1"/>
</dbReference>
<gene>
    <name evidence="9" type="ORF">E0W69_011930</name>
</gene>
<keyword evidence="6 7" id="KW-0472">Membrane</keyword>
<organism evidence="9 10">
    <name type="scientific">Rhizosphaericola mali</name>
    <dbReference type="NCBI Taxonomy" id="2545455"/>
    <lineage>
        <taxon>Bacteria</taxon>
        <taxon>Pseudomonadati</taxon>
        <taxon>Bacteroidota</taxon>
        <taxon>Chitinophagia</taxon>
        <taxon>Chitinophagales</taxon>
        <taxon>Chitinophagaceae</taxon>
        <taxon>Rhizosphaericola</taxon>
    </lineage>
</organism>
<dbReference type="AlphaFoldDB" id="A0A5P2G6D0"/>
<dbReference type="PANTHER" id="PTHR43731:SF14">
    <property type="entry name" value="PRESENILIN-ASSOCIATED RHOMBOID-LIKE PROTEIN, MITOCHONDRIAL"/>
    <property type="match status" value="1"/>
</dbReference>
<feature type="transmembrane region" description="Helical" evidence="7">
    <location>
        <begin position="175"/>
        <end position="204"/>
    </location>
</feature>
<dbReference type="PANTHER" id="PTHR43731">
    <property type="entry name" value="RHOMBOID PROTEASE"/>
    <property type="match status" value="1"/>
</dbReference>
<name>A0A5P2G6D0_9BACT</name>
<dbReference type="InterPro" id="IPR050925">
    <property type="entry name" value="Rhomboid_protease_S54"/>
</dbReference>
<dbReference type="InterPro" id="IPR022764">
    <property type="entry name" value="Peptidase_S54_rhomboid_dom"/>
</dbReference>
<keyword evidence="10" id="KW-1185">Reference proteome</keyword>
<dbReference type="RefSeq" id="WP_131330285.1">
    <property type="nucleotide sequence ID" value="NZ_CP044016.1"/>
</dbReference>
<evidence type="ECO:0000256" key="3">
    <source>
        <dbReference type="ARBA" id="ARBA00022692"/>
    </source>
</evidence>
<reference evidence="9 10" key="1">
    <citation type="submission" date="2019-09" db="EMBL/GenBank/DDBJ databases">
        <title>Complete genome sequence of Arachidicoccus sp. B3-10 isolated from apple orchard soil.</title>
        <authorList>
            <person name="Kim H.S."/>
            <person name="Han K.-I."/>
            <person name="Suh M.K."/>
            <person name="Lee K.C."/>
            <person name="Eom M.K."/>
            <person name="Kim J.-S."/>
            <person name="Kang S.W."/>
            <person name="Sin Y."/>
            <person name="Lee J.-S."/>
        </authorList>
    </citation>
    <scope>NUCLEOTIDE SEQUENCE [LARGE SCALE GENOMIC DNA]</scope>
    <source>
        <strain evidence="9 10">B3-10</strain>
    </source>
</reference>
<evidence type="ECO:0000313" key="10">
    <source>
        <dbReference type="Proteomes" id="UP000292424"/>
    </source>
</evidence>
<protein>
    <submittedName>
        <fullName evidence="9">Rhomboid family intramembrane serine protease</fullName>
    </submittedName>
</protein>
<dbReference type="KEGG" id="arac:E0W69_011930"/>
<proteinExistence type="inferred from homology"/>
<feature type="domain" description="Peptidase S54 rhomboid" evidence="8">
    <location>
        <begin position="39"/>
        <end position="190"/>
    </location>
</feature>
<evidence type="ECO:0000256" key="5">
    <source>
        <dbReference type="ARBA" id="ARBA00022989"/>
    </source>
</evidence>